<proteinExistence type="predicted"/>
<dbReference type="InterPro" id="IPR026756">
    <property type="entry name" value="NuSAP"/>
</dbReference>
<evidence type="ECO:0000313" key="3">
    <source>
        <dbReference type="Proteomes" id="UP000076858"/>
    </source>
</evidence>
<feature type="region of interest" description="Disordered" evidence="1">
    <location>
        <begin position="1"/>
        <end position="21"/>
    </location>
</feature>
<accession>A0A162RAL6</accession>
<dbReference type="Proteomes" id="UP000076858">
    <property type="component" value="Unassembled WGS sequence"/>
</dbReference>
<reference evidence="2 3" key="1">
    <citation type="submission" date="2016-03" db="EMBL/GenBank/DDBJ databases">
        <title>EvidentialGene: Evidence-directed Construction of Genes on Genomes.</title>
        <authorList>
            <person name="Gilbert D.G."/>
            <person name="Choi J.-H."/>
            <person name="Mockaitis K."/>
            <person name="Colbourne J."/>
            <person name="Pfrender M."/>
        </authorList>
    </citation>
    <scope>NUCLEOTIDE SEQUENCE [LARGE SCALE GENOMIC DNA]</scope>
    <source>
        <strain evidence="2 3">Xinb3</strain>
        <tissue evidence="2">Complete organism</tissue>
    </source>
</reference>
<dbReference type="OrthoDB" id="6369741at2759"/>
<dbReference type="AlphaFoldDB" id="A0A162RAL6"/>
<comment type="caution">
    <text evidence="2">The sequence shown here is derived from an EMBL/GenBank/DDBJ whole genome shotgun (WGS) entry which is preliminary data.</text>
</comment>
<gene>
    <name evidence="2" type="ORF">APZ42_012986</name>
</gene>
<name>A0A162RAL6_9CRUS</name>
<protein>
    <submittedName>
        <fullName evidence="2">Uncharacterized protein</fullName>
    </submittedName>
</protein>
<dbReference type="GO" id="GO:0000281">
    <property type="term" value="P:mitotic cytokinesis"/>
    <property type="evidence" value="ECO:0007669"/>
    <property type="project" value="InterPro"/>
</dbReference>
<evidence type="ECO:0000256" key="1">
    <source>
        <dbReference type="SAM" id="MobiDB-lite"/>
    </source>
</evidence>
<feature type="compositionally biased region" description="Polar residues" evidence="1">
    <location>
        <begin position="1"/>
        <end position="11"/>
    </location>
</feature>
<dbReference type="GO" id="GO:0005874">
    <property type="term" value="C:microtubule"/>
    <property type="evidence" value="ECO:0007669"/>
    <property type="project" value="InterPro"/>
</dbReference>
<sequence length="114" mass="12292">VFTASSETTHTPKLGKPKAAPNFAEIHQKNFLKMQSVDEYVEKKRNRTETMAASVKIVRAKSVLNNTVTPQAIAPPKSKAAMQDISTTPVAKDIKFNFVSGSSGQRKATSSGQG</sequence>
<dbReference type="GO" id="GO:0040001">
    <property type="term" value="P:establishment of mitotic spindle localization"/>
    <property type="evidence" value="ECO:0007669"/>
    <property type="project" value="InterPro"/>
</dbReference>
<evidence type="ECO:0000313" key="2">
    <source>
        <dbReference type="EMBL" id="KZS20355.1"/>
    </source>
</evidence>
<dbReference type="EMBL" id="LRGB01000211">
    <property type="protein sequence ID" value="KZS20355.1"/>
    <property type="molecule type" value="Genomic_DNA"/>
</dbReference>
<dbReference type="Pfam" id="PF16006">
    <property type="entry name" value="NUSAP"/>
    <property type="match status" value="1"/>
</dbReference>
<organism evidence="2 3">
    <name type="scientific">Daphnia magna</name>
    <dbReference type="NCBI Taxonomy" id="35525"/>
    <lineage>
        <taxon>Eukaryota</taxon>
        <taxon>Metazoa</taxon>
        <taxon>Ecdysozoa</taxon>
        <taxon>Arthropoda</taxon>
        <taxon>Crustacea</taxon>
        <taxon>Branchiopoda</taxon>
        <taxon>Diplostraca</taxon>
        <taxon>Cladocera</taxon>
        <taxon>Anomopoda</taxon>
        <taxon>Daphniidae</taxon>
        <taxon>Daphnia</taxon>
    </lineage>
</organism>
<dbReference type="GO" id="GO:0005819">
    <property type="term" value="C:spindle"/>
    <property type="evidence" value="ECO:0007669"/>
    <property type="project" value="InterPro"/>
</dbReference>
<keyword evidence="3" id="KW-1185">Reference proteome</keyword>
<feature type="non-terminal residue" evidence="2">
    <location>
        <position position="1"/>
    </location>
</feature>